<dbReference type="PANTHER" id="PTHR18898:SF2">
    <property type="entry name" value="NUCLEOPROTEIN TPR"/>
    <property type="match status" value="1"/>
</dbReference>
<feature type="region of interest" description="Disordered" evidence="1">
    <location>
        <begin position="134"/>
        <end position="254"/>
    </location>
</feature>
<dbReference type="EMBL" id="JAPWTJ010000732">
    <property type="protein sequence ID" value="KAJ8976054.1"/>
    <property type="molecule type" value="Genomic_DNA"/>
</dbReference>
<dbReference type="PANTHER" id="PTHR18898">
    <property type="entry name" value="NUCLEOPROTEIN TPR-RELATED"/>
    <property type="match status" value="1"/>
</dbReference>
<feature type="compositionally biased region" description="Polar residues" evidence="1">
    <location>
        <begin position="48"/>
        <end position="89"/>
    </location>
</feature>
<name>A0ABQ9JD28_9CUCU</name>
<evidence type="ECO:0000313" key="2">
    <source>
        <dbReference type="EMBL" id="KAJ8976054.1"/>
    </source>
</evidence>
<feature type="compositionally biased region" description="Polar residues" evidence="1">
    <location>
        <begin position="1"/>
        <end position="14"/>
    </location>
</feature>
<dbReference type="Proteomes" id="UP001162164">
    <property type="component" value="Unassembled WGS sequence"/>
</dbReference>
<protein>
    <submittedName>
        <fullName evidence="2">Uncharacterized protein</fullName>
    </submittedName>
</protein>
<feature type="region of interest" description="Disordered" evidence="1">
    <location>
        <begin position="48"/>
        <end position="120"/>
    </location>
</feature>
<feature type="region of interest" description="Disordered" evidence="1">
    <location>
        <begin position="1"/>
        <end position="28"/>
    </location>
</feature>
<gene>
    <name evidence="2" type="ORF">NQ317_009244</name>
</gene>
<comment type="caution">
    <text evidence="2">The sequence shown here is derived from an EMBL/GenBank/DDBJ whole genome shotgun (WGS) entry which is preliminary data.</text>
</comment>
<accession>A0ABQ9JD28</accession>
<feature type="compositionally biased region" description="Acidic residues" evidence="1">
    <location>
        <begin position="275"/>
        <end position="292"/>
    </location>
</feature>
<evidence type="ECO:0000256" key="1">
    <source>
        <dbReference type="SAM" id="MobiDB-lite"/>
    </source>
</evidence>
<keyword evidence="3" id="KW-1185">Reference proteome</keyword>
<feature type="compositionally biased region" description="Low complexity" evidence="1">
    <location>
        <begin position="140"/>
        <end position="159"/>
    </location>
</feature>
<feature type="region of interest" description="Disordered" evidence="1">
    <location>
        <begin position="275"/>
        <end position="323"/>
    </location>
</feature>
<feature type="compositionally biased region" description="Acidic residues" evidence="1">
    <location>
        <begin position="224"/>
        <end position="244"/>
    </location>
</feature>
<feature type="compositionally biased region" description="Polar residues" evidence="1">
    <location>
        <begin position="311"/>
        <end position="323"/>
    </location>
</feature>
<feature type="compositionally biased region" description="Polar residues" evidence="1">
    <location>
        <begin position="171"/>
        <end position="198"/>
    </location>
</feature>
<organism evidence="2 3">
    <name type="scientific">Molorchus minor</name>
    <dbReference type="NCBI Taxonomy" id="1323400"/>
    <lineage>
        <taxon>Eukaryota</taxon>
        <taxon>Metazoa</taxon>
        <taxon>Ecdysozoa</taxon>
        <taxon>Arthropoda</taxon>
        <taxon>Hexapoda</taxon>
        <taxon>Insecta</taxon>
        <taxon>Pterygota</taxon>
        <taxon>Neoptera</taxon>
        <taxon>Endopterygota</taxon>
        <taxon>Coleoptera</taxon>
        <taxon>Polyphaga</taxon>
        <taxon>Cucujiformia</taxon>
        <taxon>Chrysomeloidea</taxon>
        <taxon>Cerambycidae</taxon>
        <taxon>Lamiinae</taxon>
        <taxon>Monochamini</taxon>
        <taxon>Molorchus</taxon>
    </lineage>
</organism>
<reference evidence="2" key="1">
    <citation type="journal article" date="2023" name="Insect Mol. Biol.">
        <title>Genome sequencing provides insights into the evolution of gene families encoding plant cell wall-degrading enzymes in longhorned beetles.</title>
        <authorList>
            <person name="Shin N.R."/>
            <person name="Okamura Y."/>
            <person name="Kirsch R."/>
            <person name="Pauchet Y."/>
        </authorList>
    </citation>
    <scope>NUCLEOTIDE SEQUENCE</scope>
    <source>
        <strain evidence="2">MMC_N1</strain>
    </source>
</reference>
<evidence type="ECO:0000313" key="3">
    <source>
        <dbReference type="Proteomes" id="UP001162164"/>
    </source>
</evidence>
<sequence length="359" mass="38517">MAGHSTNTQTQSVPIQPWRSGGEPPLASIRPMSAQLRTVAVLPTSQSPSAVMVPPQQQVHTTGSSTIEALSSSPTSSHTDYVPATSSASPAMLGPRQVAVPPTQSSQDTEDEENNMQVQTAPQTQAVALVLPRVEPPSSGPTQEQGTSSSSSNTVTTTQAGLKRQRDADTDSCQSDEQGKSQQQCKRTRIQQAGTVSDSGLEVEYQVPTSSQRDHDDDNVIVVESDDEGGPDEGEGADDDQDDPDTGKHYTANSMKYGFDEMNKIITRMLTVKEVEDEEEAGNEVEVIEDSSEVPNQSGRSMPEISEEENSGQAQSEAISSGTDDLFRHISGVATQFREILSVTIEAEEFLHKASKPEL</sequence>
<proteinExistence type="predicted"/>